<comment type="caution">
    <text evidence="1">The sequence shown here is derived from an EMBL/GenBank/DDBJ whole genome shotgun (WGS) entry which is preliminary data.</text>
</comment>
<name>A0A9Q3W5G4_9GAMM</name>
<organism evidence="1 2">
    <name type="scientific">Alloalcanivorax xenomutans</name>
    <dbReference type="NCBI Taxonomy" id="1094342"/>
    <lineage>
        <taxon>Bacteria</taxon>
        <taxon>Pseudomonadati</taxon>
        <taxon>Pseudomonadota</taxon>
        <taxon>Gammaproteobacteria</taxon>
        <taxon>Oceanospirillales</taxon>
        <taxon>Alcanivoracaceae</taxon>
        <taxon>Alloalcanivorax</taxon>
    </lineage>
</organism>
<dbReference type="InterPro" id="IPR025528">
    <property type="entry name" value="BrnA_antitoxin"/>
</dbReference>
<accession>A0A9Q3W5G4</accession>
<proteinExistence type="predicted"/>
<gene>
    <name evidence="1" type="ORF">LZG35_10240</name>
</gene>
<dbReference type="EMBL" id="JAJVKT010000011">
    <property type="protein sequence ID" value="MCE7509016.1"/>
    <property type="molecule type" value="Genomic_DNA"/>
</dbReference>
<dbReference type="Pfam" id="PF14384">
    <property type="entry name" value="BrnA_antitoxin"/>
    <property type="match status" value="1"/>
</dbReference>
<evidence type="ECO:0000313" key="2">
    <source>
        <dbReference type="Proteomes" id="UP001107961"/>
    </source>
</evidence>
<evidence type="ECO:0000313" key="1">
    <source>
        <dbReference type="EMBL" id="MCE7509016.1"/>
    </source>
</evidence>
<protein>
    <submittedName>
        <fullName evidence="1">BrnA antitoxin family protein</fullName>
    </submittedName>
</protein>
<reference evidence="1" key="1">
    <citation type="submission" date="2022-01" db="EMBL/GenBank/DDBJ databases">
        <authorList>
            <person name="Karlyshev A.V."/>
            <person name="Jaspars M."/>
        </authorList>
    </citation>
    <scope>NUCLEOTIDE SEQUENCE</scope>
    <source>
        <strain evidence="1">AGSA3-2</strain>
    </source>
</reference>
<dbReference type="Proteomes" id="UP001107961">
    <property type="component" value="Unassembled WGS sequence"/>
</dbReference>
<dbReference type="RefSeq" id="WP_233916966.1">
    <property type="nucleotide sequence ID" value="NZ_JAJVKS010000002.1"/>
</dbReference>
<keyword evidence="2" id="KW-1185">Reference proteome</keyword>
<dbReference type="AlphaFoldDB" id="A0A9Q3W5G4"/>
<sequence>MRDDYDFSKSTKNPYAKKLKKQVTIRLDEDTIAYFKDLAEKTDLPYQSLINLYLRDCAQSHKDIKIEWQ</sequence>